<dbReference type="CDD" id="cd00130">
    <property type="entry name" value="PAS"/>
    <property type="match status" value="1"/>
</dbReference>
<dbReference type="PANTHER" id="PTHR43711">
    <property type="entry name" value="TWO-COMPONENT HISTIDINE KINASE"/>
    <property type="match status" value="1"/>
</dbReference>
<keyword evidence="12" id="KW-0812">Transmembrane</keyword>
<proteinExistence type="predicted"/>
<keyword evidence="16" id="KW-1185">Reference proteome</keyword>
<dbReference type="CDD" id="cd00082">
    <property type="entry name" value="HisKA"/>
    <property type="match status" value="1"/>
</dbReference>
<dbReference type="EMBL" id="AQQR01000002">
    <property type="protein sequence ID" value="OWU75893.1"/>
    <property type="molecule type" value="Genomic_DNA"/>
</dbReference>
<dbReference type="EC" id="2.7.13.3" evidence="3"/>
<dbReference type="PANTHER" id="PTHR43711:SF26">
    <property type="entry name" value="SENSOR HISTIDINE KINASE RCSC"/>
    <property type="match status" value="1"/>
</dbReference>
<keyword evidence="9" id="KW-0902">Two-component regulatory system</keyword>
<dbReference type="AlphaFoldDB" id="A0A225NNC9"/>
<dbReference type="InterPro" id="IPR000014">
    <property type="entry name" value="PAS"/>
</dbReference>
<dbReference type="Gene3D" id="3.30.565.10">
    <property type="entry name" value="Histidine kinase-like ATPase, C-terminal domain"/>
    <property type="match status" value="1"/>
</dbReference>
<dbReference type="RefSeq" id="WP_143747240.1">
    <property type="nucleotide sequence ID" value="NZ_AQQR01000002.1"/>
</dbReference>
<evidence type="ECO:0000256" key="6">
    <source>
        <dbReference type="ARBA" id="ARBA00022741"/>
    </source>
</evidence>
<dbReference type="SUPFAM" id="SSF47384">
    <property type="entry name" value="Homodimeric domain of signal transducing histidine kinase"/>
    <property type="match status" value="1"/>
</dbReference>
<dbReference type="GO" id="GO:0005524">
    <property type="term" value="F:ATP binding"/>
    <property type="evidence" value="ECO:0007669"/>
    <property type="project" value="UniProtKB-KW"/>
</dbReference>
<evidence type="ECO:0000256" key="11">
    <source>
        <dbReference type="SAM" id="Coils"/>
    </source>
</evidence>
<evidence type="ECO:0000259" key="13">
    <source>
        <dbReference type="PROSITE" id="PS50109"/>
    </source>
</evidence>
<dbReference type="PROSITE" id="PS50109">
    <property type="entry name" value="HIS_KIN"/>
    <property type="match status" value="1"/>
</dbReference>
<keyword evidence="6" id="KW-0547">Nucleotide-binding</keyword>
<feature type="domain" description="Histidine kinase" evidence="13">
    <location>
        <begin position="726"/>
        <end position="951"/>
    </location>
</feature>
<comment type="caution">
    <text evidence="15">The sequence shown here is derived from an EMBL/GenBank/DDBJ whole genome shotgun (WGS) entry which is preliminary data.</text>
</comment>
<evidence type="ECO:0000256" key="12">
    <source>
        <dbReference type="SAM" id="Phobius"/>
    </source>
</evidence>
<dbReference type="SUPFAM" id="SSF55785">
    <property type="entry name" value="PYP-like sensor domain (PAS domain)"/>
    <property type="match status" value="2"/>
</dbReference>
<keyword evidence="4" id="KW-0597">Phosphoprotein</keyword>
<dbReference type="FunFam" id="1.10.287.130:FF:000038">
    <property type="entry name" value="Sensory transduction histidine kinase"/>
    <property type="match status" value="1"/>
</dbReference>
<dbReference type="InterPro" id="IPR050736">
    <property type="entry name" value="Sensor_HK_Regulatory"/>
</dbReference>
<evidence type="ECO:0000256" key="9">
    <source>
        <dbReference type="ARBA" id="ARBA00023012"/>
    </source>
</evidence>
<dbReference type="OrthoDB" id="9801651at2"/>
<evidence type="ECO:0000256" key="1">
    <source>
        <dbReference type="ARBA" id="ARBA00000085"/>
    </source>
</evidence>
<evidence type="ECO:0000256" key="5">
    <source>
        <dbReference type="ARBA" id="ARBA00022679"/>
    </source>
</evidence>
<dbReference type="Gene3D" id="1.10.287.130">
    <property type="match status" value="1"/>
</dbReference>
<dbReference type="InterPro" id="IPR003661">
    <property type="entry name" value="HisK_dim/P_dom"/>
</dbReference>
<evidence type="ECO:0000256" key="8">
    <source>
        <dbReference type="ARBA" id="ARBA00022840"/>
    </source>
</evidence>
<dbReference type="SUPFAM" id="SSF55874">
    <property type="entry name" value="ATPase domain of HSP90 chaperone/DNA topoisomerase II/histidine kinase"/>
    <property type="match status" value="1"/>
</dbReference>
<dbReference type="InterPro" id="IPR003594">
    <property type="entry name" value="HATPase_dom"/>
</dbReference>
<dbReference type="GO" id="GO:0000155">
    <property type="term" value="F:phosphorelay sensor kinase activity"/>
    <property type="evidence" value="ECO:0007669"/>
    <property type="project" value="InterPro"/>
</dbReference>
<dbReference type="NCBIfam" id="TIGR00229">
    <property type="entry name" value="sensory_box"/>
    <property type="match status" value="1"/>
</dbReference>
<dbReference type="Gene3D" id="3.30.450.20">
    <property type="entry name" value="PAS domain"/>
    <property type="match status" value="4"/>
</dbReference>
<accession>A0A225NNC9</accession>
<reference evidence="15 16" key="1">
    <citation type="submission" date="2013-04" db="EMBL/GenBank/DDBJ databases">
        <title>Oceanicola sp. 22II1-22F33 Genome Sequencing.</title>
        <authorList>
            <person name="Lai Q."/>
            <person name="Li G."/>
            <person name="Shao Z."/>
        </authorList>
    </citation>
    <scope>NUCLEOTIDE SEQUENCE [LARGE SCALE GENOMIC DNA]</scope>
    <source>
        <strain evidence="15 16">22II1-22F33</strain>
    </source>
</reference>
<keyword evidence="10 12" id="KW-0472">Membrane</keyword>
<keyword evidence="8" id="KW-0067">ATP-binding</keyword>
<dbReference type="InterPro" id="IPR004358">
    <property type="entry name" value="Sig_transdc_His_kin-like_C"/>
</dbReference>
<gene>
    <name evidence="15" type="ORF">ATO3_06835</name>
</gene>
<dbReference type="Gene3D" id="6.10.340.10">
    <property type="match status" value="1"/>
</dbReference>
<dbReference type="Pfam" id="PF02518">
    <property type="entry name" value="HATPase_c"/>
    <property type="match status" value="1"/>
</dbReference>
<dbReference type="InterPro" id="IPR005467">
    <property type="entry name" value="His_kinase_dom"/>
</dbReference>
<dbReference type="SMART" id="SM00388">
    <property type="entry name" value="HisKA"/>
    <property type="match status" value="1"/>
</dbReference>
<dbReference type="SMART" id="SM00387">
    <property type="entry name" value="HATPase_c"/>
    <property type="match status" value="1"/>
</dbReference>
<name>A0A225NNC9_9RHOB</name>
<dbReference type="GO" id="GO:0016020">
    <property type="term" value="C:membrane"/>
    <property type="evidence" value="ECO:0007669"/>
    <property type="project" value="UniProtKB-SubCell"/>
</dbReference>
<feature type="domain" description="PAS" evidence="14">
    <location>
        <begin position="585"/>
        <end position="649"/>
    </location>
</feature>
<feature type="coiled-coil region" evidence="11">
    <location>
        <begin position="426"/>
        <end position="467"/>
    </location>
</feature>
<evidence type="ECO:0000256" key="2">
    <source>
        <dbReference type="ARBA" id="ARBA00004370"/>
    </source>
</evidence>
<comment type="subcellular location">
    <subcellularLocation>
        <location evidence="2">Membrane</location>
    </subcellularLocation>
</comment>
<dbReference type="Pfam" id="PF13426">
    <property type="entry name" value="PAS_9"/>
    <property type="match status" value="1"/>
</dbReference>
<comment type="catalytic activity">
    <reaction evidence="1">
        <text>ATP + protein L-histidine = ADP + protein N-phospho-L-histidine.</text>
        <dbReference type="EC" id="2.7.13.3"/>
    </reaction>
</comment>
<dbReference type="SMART" id="SM00091">
    <property type="entry name" value="PAS"/>
    <property type="match status" value="2"/>
</dbReference>
<evidence type="ECO:0000259" key="14">
    <source>
        <dbReference type="PROSITE" id="PS50112"/>
    </source>
</evidence>
<dbReference type="Pfam" id="PF12860">
    <property type="entry name" value="PAS_7"/>
    <property type="match status" value="1"/>
</dbReference>
<evidence type="ECO:0000313" key="16">
    <source>
        <dbReference type="Proteomes" id="UP000215377"/>
    </source>
</evidence>
<dbReference type="PRINTS" id="PR00344">
    <property type="entry name" value="BCTRLSENSOR"/>
</dbReference>
<evidence type="ECO:0000256" key="7">
    <source>
        <dbReference type="ARBA" id="ARBA00022777"/>
    </source>
</evidence>
<feature type="transmembrane region" description="Helical" evidence="12">
    <location>
        <begin position="349"/>
        <end position="372"/>
    </location>
</feature>
<dbReference type="Proteomes" id="UP000215377">
    <property type="component" value="Unassembled WGS sequence"/>
</dbReference>
<dbReference type="CDD" id="cd16922">
    <property type="entry name" value="HATPase_EvgS-ArcB-TorS-like"/>
    <property type="match status" value="1"/>
</dbReference>
<dbReference type="InterPro" id="IPR036097">
    <property type="entry name" value="HisK_dim/P_sf"/>
</dbReference>
<keyword evidence="12" id="KW-1133">Transmembrane helix</keyword>
<keyword evidence="7" id="KW-0418">Kinase</keyword>
<evidence type="ECO:0000256" key="4">
    <source>
        <dbReference type="ARBA" id="ARBA00022553"/>
    </source>
</evidence>
<sequence>MPADLTQRRGRPPYEGTLARRSITRIGLRIALVVLAATAISYGSVHSGLESQAIEGLKRYVEARRVRETVPFAEAADSLAILSAQMEQRIAGIGAEGAGAGFGALFGAAPDGTLRASDGAITGFVAKTARMDAQRRAVLLAGAEVLERFGPALVDRFPNAYVILPGSAVVMYWPDRPWATGNADWEILGKAARAVGGAQGDGSATRWSGLYFDYGANDWLISAAQPVKVAGETVAWVGHDLLLRDLFDRVLDTDFEGATTLIIDAEGGLVAHPRYMEAIQARGGALPVDETGEPHLAAILRAAQETEPGGIAELDRHREVLAVTRIDGPGWYLLTLFPKGSIATQASEVAMLILGFGLLALLLELSILAVVFRRDVGQPLGDLTLAAEMARRDAPAESDAALGRIVDRDDEFGALGRVFRELIHELQRRETSLKDSNAQLSQLNAQLSQELVERERAERELERNRELNVLLDNIQYGVLFLDGDLNIRLANHAYKRIWRMPEDFFDRPRTLREDIEHTLGKGLWSVPGDDMAAWIDQRLEDIRTNSTRPGELKLNTGEILRHDCVALPDGGHMLTYYDVTELKQAAARLQHHLDGMEASLDGMALLDPQGRYIYVNQAHADIYGYPREEMMGHSWRDLYDADELGRFEEDIFPILGSVGRWRGEAWGLRRNGKSFPQELSLGMTTDGGIVCVVRDITERRQREMALDAALQEAERSNTAKSRFLASMSHELRTPLNAIIGFSRLVARHTKGQIPDRQRENIEKIQISGEHLLKLINEVLDISRIEAGHTDVAVARYSPQGLVKECMRTIEPIVTPGVRLEVWAGDPQDDGSGDLGSDAVGDAAKVRQIVTNLLGNAARHTETGAIIARVGGDARTLVIEVADTGPGIAPEMQDRVFEEFGQVDNVPPGKRGGAGLGLTISQRLARLMGGEVSLRSEVGKGSVFILRLPRTLGTGGAGSEERREASG</sequence>
<evidence type="ECO:0000256" key="10">
    <source>
        <dbReference type="ARBA" id="ARBA00023136"/>
    </source>
</evidence>
<keyword evidence="5" id="KW-0808">Transferase</keyword>
<evidence type="ECO:0000313" key="15">
    <source>
        <dbReference type="EMBL" id="OWU75893.1"/>
    </source>
</evidence>
<dbReference type="InterPro" id="IPR036890">
    <property type="entry name" value="HATPase_C_sf"/>
</dbReference>
<organism evidence="15 16">
    <name type="scientific">Marinibacterium profundimaris</name>
    <dbReference type="NCBI Taxonomy" id="1679460"/>
    <lineage>
        <taxon>Bacteria</taxon>
        <taxon>Pseudomonadati</taxon>
        <taxon>Pseudomonadota</taxon>
        <taxon>Alphaproteobacteria</taxon>
        <taxon>Rhodobacterales</taxon>
        <taxon>Paracoccaceae</taxon>
        <taxon>Marinibacterium</taxon>
    </lineage>
</organism>
<dbReference type="InterPro" id="IPR035965">
    <property type="entry name" value="PAS-like_dom_sf"/>
</dbReference>
<protein>
    <recommendedName>
        <fullName evidence="3">histidine kinase</fullName>
        <ecNumber evidence="3">2.7.13.3</ecNumber>
    </recommendedName>
</protein>
<dbReference type="Pfam" id="PF00512">
    <property type="entry name" value="HisKA"/>
    <property type="match status" value="1"/>
</dbReference>
<dbReference type="PROSITE" id="PS50112">
    <property type="entry name" value="PAS"/>
    <property type="match status" value="1"/>
</dbReference>
<evidence type="ECO:0000256" key="3">
    <source>
        <dbReference type="ARBA" id="ARBA00012438"/>
    </source>
</evidence>
<keyword evidence="11" id="KW-0175">Coiled coil</keyword>